<feature type="non-terminal residue" evidence="2">
    <location>
        <position position="284"/>
    </location>
</feature>
<evidence type="ECO:0000256" key="1">
    <source>
        <dbReference type="SAM" id="Phobius"/>
    </source>
</evidence>
<organism evidence="2">
    <name type="scientific">Eriocheir sinensis reovirus</name>
    <name type="common">EsRV</name>
    <dbReference type="NCBI Taxonomy" id="273810"/>
    <lineage>
        <taxon>Viruses</taxon>
        <taxon>Riboviria</taxon>
        <taxon>Orthornavirae</taxon>
        <taxon>Duplornaviricota</taxon>
        <taxon>Resentoviricetes</taxon>
        <taxon>Reovirales</taxon>
        <taxon>Sedoreoviridae</taxon>
        <taxon>Cardoreovirus</taxon>
        <taxon>Cardoreovirus eriocheiris</taxon>
    </lineage>
</organism>
<keyword evidence="1" id="KW-1133">Transmembrane helix</keyword>
<feature type="non-terminal residue" evidence="2">
    <location>
        <position position="1"/>
    </location>
</feature>
<proteinExistence type="predicted"/>
<protein>
    <submittedName>
        <fullName evidence="2">RNA-dependant RNA polymerase</fullName>
    </submittedName>
</protein>
<feature type="transmembrane region" description="Helical" evidence="1">
    <location>
        <begin position="12"/>
        <end position="37"/>
    </location>
</feature>
<evidence type="ECO:0000313" key="2">
    <source>
        <dbReference type="EMBL" id="ABS18829.1"/>
    </source>
</evidence>
<sequence length="284" mass="31783">SLTTSVRGHFGISLSFVISLASGMLPTSLMNSVASLLMNVMAYTPTKYVDALKRVTPYTYRHLRVLGDDQYISIPGEMFAADHENIQAALSKAATTLGFAIDGQSSYYWAEFLMQQAACGLMVHKPQQPTVQVMEHDYYSSPYDARLQGLSSGCTELATRSRFTGYASSHAMLGPYFFGPRFTRNATPSDWSEQDARSPDVYRIYPSHLVSYLHPALRMRVLPQRHHKYVTPSGPLLSSSPITSFTILNSYSETTTSLYTDLDFELLEKEGYPEAHYFTAREST</sequence>
<keyword evidence="1" id="KW-0472">Membrane</keyword>
<accession>B2BH29</accession>
<organismHost>
    <name type="scientific">Eriocheir sinensis</name>
    <name type="common">Chinese mitten crab</name>
    <dbReference type="NCBI Taxonomy" id="95602"/>
</organismHost>
<reference evidence="2" key="1">
    <citation type="submission" date="2007-03" db="EMBL/GenBank/DDBJ databases">
        <title>Purification and characterization of a reovirus with 10 segments from chinese mitten crab, Eriocheir sinensis.</title>
        <authorList>
            <person name="Zhang S."/>
        </authorList>
    </citation>
    <scope>NUCLEOTIDE SEQUENCE</scope>
    <source>
        <strain evidence="2">816</strain>
    </source>
</reference>
<dbReference type="EMBL" id="EF508130">
    <property type="protein sequence ID" value="ABS18829.1"/>
    <property type="molecule type" value="Genomic_RNA"/>
</dbReference>
<name>B2BH29_ESRV</name>
<keyword evidence="1" id="KW-0812">Transmembrane</keyword>